<dbReference type="EMBL" id="CP034204">
    <property type="protein sequence ID" value="QBZ54798.1"/>
    <property type="molecule type" value="Genomic_DNA"/>
</dbReference>
<dbReference type="PANTHER" id="PTHR21974">
    <property type="entry name" value="RE15880P"/>
    <property type="match status" value="1"/>
</dbReference>
<dbReference type="OMA" id="FRRFAHK"/>
<organism evidence="1 2">
    <name type="scientific">Pyricularia oryzae</name>
    <name type="common">Rice blast fungus</name>
    <name type="synonym">Magnaporthe oryzae</name>
    <dbReference type="NCBI Taxonomy" id="318829"/>
    <lineage>
        <taxon>Eukaryota</taxon>
        <taxon>Fungi</taxon>
        <taxon>Dikarya</taxon>
        <taxon>Ascomycota</taxon>
        <taxon>Pezizomycotina</taxon>
        <taxon>Sordariomycetes</taxon>
        <taxon>Sordariomycetidae</taxon>
        <taxon>Magnaporthales</taxon>
        <taxon>Pyriculariaceae</taxon>
        <taxon>Pyricularia</taxon>
    </lineage>
</organism>
<accession>A0A4P7MXL6</accession>
<evidence type="ECO:0000313" key="2">
    <source>
        <dbReference type="Proteomes" id="UP000294847"/>
    </source>
</evidence>
<evidence type="ECO:0000313" key="1">
    <source>
        <dbReference type="EMBL" id="QBZ54798.1"/>
    </source>
</evidence>
<reference evidence="1 2" key="1">
    <citation type="journal article" date="2019" name="Mol. Biol. Evol.">
        <title>Blast fungal genomes show frequent chromosomal changes, gene gains and losses, and effector gene turnover.</title>
        <authorList>
            <person name="Gomez Luciano L.B."/>
            <person name="Jason Tsai I."/>
            <person name="Chuma I."/>
            <person name="Tosa Y."/>
            <person name="Chen Y.H."/>
            <person name="Li J.Y."/>
            <person name="Li M.Y."/>
            <person name="Jade Lu M.Y."/>
            <person name="Nakayashiki H."/>
            <person name="Li W.H."/>
        </authorList>
    </citation>
    <scope>NUCLEOTIDE SEQUENCE [LARGE SCALE GENOMIC DNA]</scope>
    <source>
        <strain evidence="1">MZ5-1-6</strain>
    </source>
</reference>
<dbReference type="PANTHER" id="PTHR21974:SF2">
    <property type="entry name" value="RE15880P"/>
    <property type="match status" value="1"/>
</dbReference>
<gene>
    <name evidence="1" type="ORF">PoMZ_10507</name>
</gene>
<proteinExistence type="predicted"/>
<protein>
    <submittedName>
        <fullName evidence="1">Uncharacterized protein</fullName>
    </submittedName>
</protein>
<sequence length="361" mass="41637">MASIESKIQAAAAENATLLQTLRETDHAAPDLDNQNKFIADLDRQILESSRVISELDRKRNKELKDHEKYRDSVMRRFAYKATGKREKFTQRAEKEEKEYFEVLQQCHHEAESRKRLEQMLRDAHDVKAQLETASRRHRQAQVDLDGLYSSIFEGPTPAFPEEDRIEEVTKEARDNYHQARVRCEGELQALQLLEKAWKSMSLSVRMMQEAVSASHWDMFGGGSMADAMERSALHKADIAVRDARMLAMQAQKQSPFVNLDSIPNVQMAQGSIMSDVFFDNIFTDMAFHDKIRQSQQQVHRCLDAHTKLVKESKERYDQLKGEVKEREVMLDSARSALQEARAEVFRRVGGGMRETQMTKA</sequence>
<dbReference type="VEuPathDB" id="FungiDB:M_BR32_EuGene_00128631"/>
<dbReference type="SMR" id="A0A4P7MXL6"/>
<name>A0A4P7MXL6_PYROR</name>
<dbReference type="Proteomes" id="UP000294847">
    <property type="component" value="Chromosome 1"/>
</dbReference>
<dbReference type="AlphaFoldDB" id="A0A4P7MXL6"/>